<comment type="caution">
    <text evidence="7">Lacks conserved residue(s) required for the propagation of feature annotation.</text>
</comment>
<dbReference type="PIRSF" id="PIRSF000110">
    <property type="entry name" value="G6PD"/>
    <property type="match status" value="1"/>
</dbReference>
<comment type="pathway">
    <text evidence="1 7">Carbohydrate degradation; pentose phosphate pathway; D-ribulose 5-phosphate from D-glucose 6-phosphate (oxidative stage): step 1/3.</text>
</comment>
<name>A0ABY5MMA2_9HYPH</name>
<dbReference type="EC" id="1.1.1.49" evidence="7"/>
<comment type="function">
    <text evidence="7">Catalyzes the oxidation of glucose 6-phosphate to 6-phosphogluconolactone.</text>
</comment>
<evidence type="ECO:0000256" key="3">
    <source>
        <dbReference type="ARBA" id="ARBA00022526"/>
    </source>
</evidence>
<keyword evidence="11" id="KW-1185">Reference proteome</keyword>
<evidence type="ECO:0000256" key="6">
    <source>
        <dbReference type="ARBA" id="ARBA00023277"/>
    </source>
</evidence>
<evidence type="ECO:0000256" key="5">
    <source>
        <dbReference type="ARBA" id="ARBA00023002"/>
    </source>
</evidence>
<gene>
    <name evidence="7 10" type="primary">zwf</name>
    <name evidence="10" type="ORF">NTH_02895</name>
</gene>
<evidence type="ECO:0000256" key="7">
    <source>
        <dbReference type="HAMAP-Rule" id="MF_00966"/>
    </source>
</evidence>
<protein>
    <recommendedName>
        <fullName evidence="7">Glucose-6-phosphate 1-dehydrogenase</fullName>
        <shortName evidence="7">G6PD</shortName>
        <ecNumber evidence="7">1.1.1.49</ecNumber>
    </recommendedName>
</protein>
<dbReference type="Proteomes" id="UP001342418">
    <property type="component" value="Chromosome"/>
</dbReference>
<comment type="catalytic activity">
    <reaction evidence="7">
        <text>D-glucose 6-phosphate + NADP(+) = 6-phospho-D-glucono-1,5-lactone + NADPH + H(+)</text>
        <dbReference type="Rhea" id="RHEA:15841"/>
        <dbReference type="ChEBI" id="CHEBI:15378"/>
        <dbReference type="ChEBI" id="CHEBI:57783"/>
        <dbReference type="ChEBI" id="CHEBI:57955"/>
        <dbReference type="ChEBI" id="CHEBI:58349"/>
        <dbReference type="ChEBI" id="CHEBI:61548"/>
        <dbReference type="EC" id="1.1.1.49"/>
    </reaction>
</comment>
<feature type="binding site" evidence="7">
    <location>
        <position position="51"/>
    </location>
    <ligand>
        <name>NADP(+)</name>
        <dbReference type="ChEBI" id="CHEBI:58349"/>
    </ligand>
</feature>
<dbReference type="Pfam" id="PF00479">
    <property type="entry name" value="G6PD_N"/>
    <property type="match status" value="1"/>
</dbReference>
<dbReference type="RefSeq" id="WP_338530647.1">
    <property type="nucleotide sequence ID" value="NZ_CP030941.1"/>
</dbReference>
<dbReference type="PANTHER" id="PTHR23429:SF0">
    <property type="entry name" value="GLUCOSE-6-PHOSPHATE 1-DEHYDROGENASE"/>
    <property type="match status" value="1"/>
</dbReference>
<dbReference type="SUPFAM" id="SSF55347">
    <property type="entry name" value="Glyceraldehyde-3-phosphate dehydrogenase-like, C-terminal domain"/>
    <property type="match status" value="1"/>
</dbReference>
<dbReference type="EMBL" id="CP030941">
    <property type="protein sequence ID" value="UUP18414.1"/>
    <property type="molecule type" value="Genomic_DNA"/>
</dbReference>
<evidence type="ECO:0000259" key="9">
    <source>
        <dbReference type="Pfam" id="PF02781"/>
    </source>
</evidence>
<dbReference type="PANTHER" id="PTHR23429">
    <property type="entry name" value="GLUCOSE-6-PHOSPHATE 1-DEHYDROGENASE G6PD"/>
    <property type="match status" value="1"/>
</dbReference>
<feature type="binding site" evidence="7">
    <location>
        <position position="217"/>
    </location>
    <ligand>
        <name>substrate</name>
    </ligand>
</feature>
<feature type="binding site" evidence="7">
    <location>
        <position position="179"/>
    </location>
    <ligand>
        <name>substrate</name>
    </ligand>
</feature>
<feature type="domain" description="Glucose-6-phosphate dehydrogenase C-terminal" evidence="9">
    <location>
        <begin position="190"/>
        <end position="486"/>
    </location>
</feature>
<feature type="domain" description="Glucose-6-phosphate dehydrogenase NAD-binding" evidence="8">
    <location>
        <begin position="14"/>
        <end position="188"/>
    </location>
</feature>
<keyword evidence="4 7" id="KW-0521">NADP</keyword>
<dbReference type="InterPro" id="IPR022675">
    <property type="entry name" value="G6P_DH_C"/>
</dbReference>
<feature type="binding site" evidence="7">
    <location>
        <position position="339"/>
    </location>
    <ligand>
        <name>substrate</name>
    </ligand>
</feature>
<reference evidence="10 11" key="1">
    <citation type="submission" date="2018-07" db="EMBL/GenBank/DDBJ databases">
        <title>Genome sequence of Nitratireductor thuwali#1536.</title>
        <authorList>
            <person name="Michoud G."/>
            <person name="Merlino G."/>
            <person name="Sefrji F.O."/>
            <person name="Daffonchio D."/>
        </authorList>
    </citation>
    <scope>NUCLEOTIDE SEQUENCE [LARGE SCALE GENOMIC DNA]</scope>
    <source>
        <strain evidence="11">Nit1536</strain>
    </source>
</reference>
<dbReference type="PROSITE" id="PS00069">
    <property type="entry name" value="G6P_DEHYDROGENASE"/>
    <property type="match status" value="1"/>
</dbReference>
<feature type="binding site" evidence="7">
    <location>
        <position position="149"/>
    </location>
    <ligand>
        <name>NADP(+)</name>
        <dbReference type="ChEBI" id="CHEBI:58349"/>
    </ligand>
</feature>
<dbReference type="GO" id="GO:0004345">
    <property type="term" value="F:glucose-6-phosphate dehydrogenase activity"/>
    <property type="evidence" value="ECO:0007669"/>
    <property type="project" value="UniProtKB-EC"/>
</dbReference>
<feature type="binding site" evidence="7">
    <location>
        <position position="236"/>
    </location>
    <ligand>
        <name>substrate</name>
    </ligand>
</feature>
<feature type="binding site" evidence="7">
    <location>
        <position position="183"/>
    </location>
    <ligand>
        <name>substrate</name>
    </ligand>
</feature>
<proteinExistence type="inferred from homology"/>
<dbReference type="NCBIfam" id="TIGR00871">
    <property type="entry name" value="zwf"/>
    <property type="match status" value="1"/>
</dbReference>
<keyword evidence="6 7" id="KW-0119">Carbohydrate metabolism</keyword>
<keyword evidence="5 7" id="KW-0560">Oxidoreductase</keyword>
<dbReference type="Gene3D" id="3.40.50.720">
    <property type="entry name" value="NAD(P)-binding Rossmann-like Domain"/>
    <property type="match status" value="1"/>
</dbReference>
<dbReference type="SUPFAM" id="SSF51735">
    <property type="entry name" value="NAD(P)-binding Rossmann-fold domains"/>
    <property type="match status" value="1"/>
</dbReference>
<evidence type="ECO:0000256" key="2">
    <source>
        <dbReference type="ARBA" id="ARBA00009975"/>
    </source>
</evidence>
<evidence type="ECO:0000313" key="11">
    <source>
        <dbReference type="Proteomes" id="UP001342418"/>
    </source>
</evidence>
<organism evidence="10 11">
    <name type="scientific">Nitratireductor thuwali</name>
    <dbReference type="NCBI Taxonomy" id="2267699"/>
    <lineage>
        <taxon>Bacteria</taxon>
        <taxon>Pseudomonadati</taxon>
        <taxon>Pseudomonadota</taxon>
        <taxon>Alphaproteobacteria</taxon>
        <taxon>Hyphomicrobiales</taxon>
        <taxon>Phyllobacteriaceae</taxon>
        <taxon>Nitratireductor</taxon>
    </lineage>
</organism>
<sequence length="489" mass="54365">MTSQTIPVEPFDLVVFGATGDLSERKLLPALYQRQRAGQFSEPTRIIGSSRSELSDDAFREFARTAIQEHVAKADIDAVELENFLARLSYVPADAKTGKGFDRLKRAIGDSDSVRAFYLAVAPGIFGDIVDNIEKHDLASPASRIIVEKPIGRSLETAKQVNDVIGRVFDETRVFRIDHYLGKETVQNLMALRFGNALYEPLWNSAHVDHVQITVAESVGLEGRAGYYDKAGALRDMVQNHILQLLCLVAMEAPASMDADAVRDEKLKVLRALRPIEPANSEKVTVRGQYRSGASSGGAVKGYREELGAESDTETFVAIKAEIGNWRWAGVPFYLRTGKRLAGRASEIVIQFKPIPHSIFGEGVGRVFANQLVLRLQPDEGVKQWIMIKDPGPGGMRLRHVPLDMSFADAFNVRNPDAYERLIMDVIRGNQTLFMRRDEVEAAWRWIDPIVAGWEETGQDVQAYTAGTWGPSASIALIERDGRTWHESI</sequence>
<comment type="similarity">
    <text evidence="2 7">Belongs to the glucose-6-phosphate dehydrogenase family.</text>
</comment>
<dbReference type="InterPro" id="IPR022674">
    <property type="entry name" value="G6P_DH_NAD-bd"/>
</dbReference>
<keyword evidence="3 7" id="KW-0313">Glucose metabolism</keyword>
<feature type="active site" description="Proton acceptor" evidence="7">
    <location>
        <position position="241"/>
    </location>
</feature>
<dbReference type="Pfam" id="PF02781">
    <property type="entry name" value="G6PD_C"/>
    <property type="match status" value="1"/>
</dbReference>
<evidence type="ECO:0000256" key="1">
    <source>
        <dbReference type="ARBA" id="ARBA00004937"/>
    </source>
</evidence>
<dbReference type="InterPro" id="IPR019796">
    <property type="entry name" value="G6P_DH_AS"/>
</dbReference>
<dbReference type="InterPro" id="IPR036291">
    <property type="entry name" value="NAD(P)-bd_dom_sf"/>
</dbReference>
<dbReference type="Gene3D" id="3.30.360.10">
    <property type="entry name" value="Dihydrodipicolinate Reductase, domain 2"/>
    <property type="match status" value="1"/>
</dbReference>
<dbReference type="PRINTS" id="PR00079">
    <property type="entry name" value="G6PDHDRGNASE"/>
</dbReference>
<dbReference type="InterPro" id="IPR001282">
    <property type="entry name" value="G6P_DH"/>
</dbReference>
<dbReference type="HAMAP" id="MF_00966">
    <property type="entry name" value="G6PD"/>
    <property type="match status" value="1"/>
</dbReference>
<evidence type="ECO:0000259" key="8">
    <source>
        <dbReference type="Pfam" id="PF00479"/>
    </source>
</evidence>
<accession>A0ABY5MMA2</accession>
<evidence type="ECO:0000256" key="4">
    <source>
        <dbReference type="ARBA" id="ARBA00022857"/>
    </source>
</evidence>
<evidence type="ECO:0000313" key="10">
    <source>
        <dbReference type="EMBL" id="UUP18414.1"/>
    </source>
</evidence>